<evidence type="ECO:0000256" key="3">
    <source>
        <dbReference type="ARBA" id="ARBA00022771"/>
    </source>
</evidence>
<evidence type="ECO:0000256" key="7">
    <source>
        <dbReference type="SAM" id="MobiDB-lite"/>
    </source>
</evidence>
<gene>
    <name evidence="9" type="ORF">K7432_002673</name>
</gene>
<evidence type="ECO:0000256" key="5">
    <source>
        <dbReference type="ARBA" id="ARBA00023242"/>
    </source>
</evidence>
<evidence type="ECO:0000313" key="10">
    <source>
        <dbReference type="Proteomes" id="UP001479436"/>
    </source>
</evidence>
<sequence length="341" mass="38790">MKGKKPAHTKKEVRDCNFGSQYIPGFEKLHETVGFNYDPDYVLPPTSYVNFFPAFEECTRNDIGADMYPSECEYYRYLKETNICSSNESTSVLPFTGPLSTPNPTMIRHNSFDHLDVGEHDYYHMFSAPSTSEYFQPQPYHPLETSAFPDDSTGGSEPLVSPCSNENRSYMYSSLVGNLSLEPCSTSEKKQYREAKVFKPERRSKKKEVDRDPYRISPVSNSSLLRQAEDSSLDSKRCSNCCSTNSPSWRRDNDGKLLLCNACGLYQKLHNKPRPWYIARDGSVKVLRPTTSHQKCWNCGVTETPLWRRNDAGKIVCNACGLFLKQNKGNRKPAKKSLTPT</sequence>
<dbReference type="Gene3D" id="3.30.50.10">
    <property type="entry name" value="Erythroid Transcription Factor GATA-1, subunit A"/>
    <property type="match status" value="2"/>
</dbReference>
<evidence type="ECO:0000259" key="8">
    <source>
        <dbReference type="PROSITE" id="PS50114"/>
    </source>
</evidence>
<dbReference type="SMART" id="SM00401">
    <property type="entry name" value="ZnF_GATA"/>
    <property type="match status" value="2"/>
</dbReference>
<comment type="caution">
    <text evidence="9">The sequence shown here is derived from an EMBL/GenBank/DDBJ whole genome shotgun (WGS) entry which is preliminary data.</text>
</comment>
<dbReference type="InterPro" id="IPR000679">
    <property type="entry name" value="Znf_GATA"/>
</dbReference>
<dbReference type="InterPro" id="IPR039355">
    <property type="entry name" value="Transcription_factor_GATA"/>
</dbReference>
<protein>
    <recommendedName>
        <fullName evidence="8">GATA-type domain-containing protein</fullName>
    </recommendedName>
</protein>
<keyword evidence="2" id="KW-0479">Metal-binding</keyword>
<accession>A0ABR2X138</accession>
<keyword evidence="4" id="KW-0862">Zinc</keyword>
<dbReference type="InterPro" id="IPR013088">
    <property type="entry name" value="Znf_NHR/GATA"/>
</dbReference>
<keyword evidence="3 6" id="KW-0863">Zinc-finger</keyword>
<proteinExistence type="predicted"/>
<evidence type="ECO:0000256" key="4">
    <source>
        <dbReference type="ARBA" id="ARBA00022833"/>
    </source>
</evidence>
<feature type="compositionally biased region" description="Basic and acidic residues" evidence="7">
    <location>
        <begin position="192"/>
        <end position="214"/>
    </location>
</feature>
<keyword evidence="10" id="KW-1185">Reference proteome</keyword>
<dbReference type="Proteomes" id="UP001479436">
    <property type="component" value="Unassembled WGS sequence"/>
</dbReference>
<keyword evidence="5" id="KW-0539">Nucleus</keyword>
<dbReference type="PANTHER" id="PTHR10071:SF281">
    <property type="entry name" value="BOX A-BINDING FACTOR-RELATED"/>
    <property type="match status" value="1"/>
</dbReference>
<reference evidence="9 10" key="1">
    <citation type="submission" date="2023-04" db="EMBL/GenBank/DDBJ databases">
        <title>Genome of Basidiobolus ranarum AG-B5.</title>
        <authorList>
            <person name="Stajich J.E."/>
            <person name="Carter-House D."/>
            <person name="Gryganskyi A."/>
        </authorList>
    </citation>
    <scope>NUCLEOTIDE SEQUENCE [LARGE SCALE GENOMIC DNA]</scope>
    <source>
        <strain evidence="9 10">AG-B5</strain>
    </source>
</reference>
<dbReference type="PRINTS" id="PR00619">
    <property type="entry name" value="GATAZNFINGER"/>
</dbReference>
<dbReference type="PROSITE" id="PS00344">
    <property type="entry name" value="GATA_ZN_FINGER_1"/>
    <property type="match status" value="2"/>
</dbReference>
<dbReference type="PANTHER" id="PTHR10071">
    <property type="entry name" value="TRANSCRIPTION FACTOR GATA FAMILY MEMBER"/>
    <property type="match status" value="1"/>
</dbReference>
<feature type="domain" description="GATA-type" evidence="8">
    <location>
        <begin position="290"/>
        <end position="331"/>
    </location>
</feature>
<evidence type="ECO:0000256" key="1">
    <source>
        <dbReference type="ARBA" id="ARBA00004123"/>
    </source>
</evidence>
<evidence type="ECO:0000256" key="2">
    <source>
        <dbReference type="ARBA" id="ARBA00022723"/>
    </source>
</evidence>
<name>A0ABR2X138_9FUNG</name>
<dbReference type="PROSITE" id="PS50114">
    <property type="entry name" value="GATA_ZN_FINGER_2"/>
    <property type="match status" value="2"/>
</dbReference>
<evidence type="ECO:0000256" key="6">
    <source>
        <dbReference type="PROSITE-ProRule" id="PRU00094"/>
    </source>
</evidence>
<comment type="subcellular location">
    <subcellularLocation>
        <location evidence="1">Nucleus</location>
    </subcellularLocation>
</comment>
<feature type="region of interest" description="Disordered" evidence="7">
    <location>
        <begin position="192"/>
        <end position="227"/>
    </location>
</feature>
<dbReference type="SUPFAM" id="SSF57716">
    <property type="entry name" value="Glucocorticoid receptor-like (DNA-binding domain)"/>
    <property type="match status" value="2"/>
</dbReference>
<evidence type="ECO:0000313" key="9">
    <source>
        <dbReference type="EMBL" id="KAK9767488.1"/>
    </source>
</evidence>
<feature type="domain" description="GATA-type" evidence="8">
    <location>
        <begin position="232"/>
        <end position="288"/>
    </location>
</feature>
<organism evidence="9 10">
    <name type="scientific">Basidiobolus ranarum</name>
    <dbReference type="NCBI Taxonomy" id="34480"/>
    <lineage>
        <taxon>Eukaryota</taxon>
        <taxon>Fungi</taxon>
        <taxon>Fungi incertae sedis</taxon>
        <taxon>Zoopagomycota</taxon>
        <taxon>Entomophthoromycotina</taxon>
        <taxon>Basidiobolomycetes</taxon>
        <taxon>Basidiobolales</taxon>
        <taxon>Basidiobolaceae</taxon>
        <taxon>Basidiobolus</taxon>
    </lineage>
</organism>
<dbReference type="EMBL" id="JASJQH010000074">
    <property type="protein sequence ID" value="KAK9767488.1"/>
    <property type="molecule type" value="Genomic_DNA"/>
</dbReference>
<dbReference type="Pfam" id="PF00320">
    <property type="entry name" value="GATA"/>
    <property type="match status" value="2"/>
</dbReference>
<dbReference type="CDD" id="cd00202">
    <property type="entry name" value="ZnF_GATA"/>
    <property type="match status" value="2"/>
</dbReference>